<dbReference type="STRING" id="1178482.AR456_02230"/>
<evidence type="ECO:0000313" key="2">
    <source>
        <dbReference type="Proteomes" id="UP000019113"/>
    </source>
</evidence>
<dbReference type="RefSeq" id="WP_021819708.1">
    <property type="nucleotide sequence ID" value="NZ_AVBC01000039.1"/>
</dbReference>
<reference evidence="1 2" key="1">
    <citation type="submission" date="2013-08" db="EMBL/GenBank/DDBJ databases">
        <title>draft genome of Halomonas huanghegensis, strain BJGMM-B45T.</title>
        <authorList>
            <person name="Miao C."/>
            <person name="Wan Y."/>
            <person name="Jin W."/>
        </authorList>
    </citation>
    <scope>NUCLEOTIDE SEQUENCE [LARGE SCALE GENOMIC DNA]</scope>
    <source>
        <strain evidence="1 2">BJGMM-B45</strain>
    </source>
</reference>
<dbReference type="InterPro" id="IPR016776">
    <property type="entry name" value="ApeP-like_dehydratase"/>
</dbReference>
<organism evidence="1 2">
    <name type="scientific">Halomonas huangheensis</name>
    <dbReference type="NCBI Taxonomy" id="1178482"/>
    <lineage>
        <taxon>Bacteria</taxon>
        <taxon>Pseudomonadati</taxon>
        <taxon>Pseudomonadota</taxon>
        <taxon>Gammaproteobacteria</taxon>
        <taxon>Oceanospirillales</taxon>
        <taxon>Halomonadaceae</taxon>
        <taxon>Halomonas</taxon>
    </lineage>
</organism>
<dbReference type="PIRSF" id="PIRSF020565">
    <property type="entry name" value="3Ho_Ac_ACP_DH_prd"/>
    <property type="match status" value="1"/>
</dbReference>
<dbReference type="SUPFAM" id="SSF54637">
    <property type="entry name" value="Thioesterase/thiol ester dehydrase-isomerase"/>
    <property type="match status" value="1"/>
</dbReference>
<dbReference type="AlphaFoldDB" id="W1N2E8"/>
<dbReference type="EMBL" id="AVBC01000039">
    <property type="protein sequence ID" value="ERL49664.1"/>
    <property type="molecule type" value="Genomic_DNA"/>
</dbReference>
<keyword evidence="2" id="KW-1185">Reference proteome</keyword>
<dbReference type="Gene3D" id="3.10.129.10">
    <property type="entry name" value="Hotdog Thioesterase"/>
    <property type="match status" value="1"/>
</dbReference>
<accession>W1N2E8</accession>
<dbReference type="InterPro" id="IPR029069">
    <property type="entry name" value="HotDog_dom_sf"/>
</dbReference>
<name>W1N2E8_9GAMM</name>
<evidence type="ECO:0008006" key="3">
    <source>
        <dbReference type="Google" id="ProtNLM"/>
    </source>
</evidence>
<sequence length="162" mass="17975">MSDTPTLPPIEQLVPHQGDMCLLDEVCSIGEEQLVAAIRPHRNDLFADDLGIPAWVGLEWMAQAIAAWSGHTMLNAGHKPHVGFLLGTRRYDSKVSHFSFALRYQVKIELDYMADNGLGAFRGEIFDAADRVVASASLNVFQPDSDDMLDAMFNDDRPKDSQ</sequence>
<proteinExistence type="predicted"/>
<dbReference type="CDD" id="cd01289">
    <property type="entry name" value="FabA_like"/>
    <property type="match status" value="1"/>
</dbReference>
<gene>
    <name evidence="1" type="ORF">BJB45_00670</name>
</gene>
<dbReference type="Proteomes" id="UP000019113">
    <property type="component" value="Unassembled WGS sequence"/>
</dbReference>
<evidence type="ECO:0000313" key="1">
    <source>
        <dbReference type="EMBL" id="ERL49664.1"/>
    </source>
</evidence>
<protein>
    <recommendedName>
        <fullName evidence="3">3-hydroxylacyl-ACP dehydratase</fullName>
    </recommendedName>
</protein>
<dbReference type="eggNOG" id="COG4706">
    <property type="taxonomic scope" value="Bacteria"/>
</dbReference>
<dbReference type="OrthoDB" id="9800188at2"/>
<comment type="caution">
    <text evidence="1">The sequence shown here is derived from an EMBL/GenBank/DDBJ whole genome shotgun (WGS) entry which is preliminary data.</text>
</comment>
<dbReference type="Pfam" id="PF22817">
    <property type="entry name" value="ApeP-like"/>
    <property type="match status" value="1"/>
</dbReference>
<dbReference type="PATRIC" id="fig|1178482.3.peg.2759"/>
<dbReference type="KEGG" id="hhu:AR456_02230"/>